<keyword evidence="1" id="KW-1133">Transmembrane helix</keyword>
<dbReference type="AlphaFoldDB" id="A0A0A9EN27"/>
<feature type="transmembrane region" description="Helical" evidence="1">
    <location>
        <begin position="6"/>
        <end position="32"/>
    </location>
</feature>
<organism evidence="2">
    <name type="scientific">Arundo donax</name>
    <name type="common">Giant reed</name>
    <name type="synonym">Donax arundinaceus</name>
    <dbReference type="NCBI Taxonomy" id="35708"/>
    <lineage>
        <taxon>Eukaryota</taxon>
        <taxon>Viridiplantae</taxon>
        <taxon>Streptophyta</taxon>
        <taxon>Embryophyta</taxon>
        <taxon>Tracheophyta</taxon>
        <taxon>Spermatophyta</taxon>
        <taxon>Magnoliopsida</taxon>
        <taxon>Liliopsida</taxon>
        <taxon>Poales</taxon>
        <taxon>Poaceae</taxon>
        <taxon>PACMAD clade</taxon>
        <taxon>Arundinoideae</taxon>
        <taxon>Arundineae</taxon>
        <taxon>Arundo</taxon>
    </lineage>
</organism>
<protein>
    <submittedName>
        <fullName evidence="2">Myb42</fullName>
    </submittedName>
</protein>
<dbReference type="EMBL" id="GBRH01196384">
    <property type="protein sequence ID" value="JAE01512.1"/>
    <property type="molecule type" value="Transcribed_RNA"/>
</dbReference>
<keyword evidence="1" id="KW-0472">Membrane</keyword>
<proteinExistence type="predicted"/>
<sequence length="37" mass="4361">MIILFFVSFVFFAFVGWVGSWIGCWLVGFTTLPFRRI</sequence>
<evidence type="ECO:0000313" key="2">
    <source>
        <dbReference type="EMBL" id="JAE01512.1"/>
    </source>
</evidence>
<accession>A0A0A9EN27</accession>
<keyword evidence="1" id="KW-0812">Transmembrane</keyword>
<evidence type="ECO:0000256" key="1">
    <source>
        <dbReference type="SAM" id="Phobius"/>
    </source>
</evidence>
<name>A0A0A9EN27_ARUDO</name>
<reference evidence="2" key="1">
    <citation type="submission" date="2014-09" db="EMBL/GenBank/DDBJ databases">
        <authorList>
            <person name="Magalhaes I.L.F."/>
            <person name="Oliveira U."/>
            <person name="Santos F.R."/>
            <person name="Vidigal T.H.D.A."/>
            <person name="Brescovit A.D."/>
            <person name="Santos A.J."/>
        </authorList>
    </citation>
    <scope>NUCLEOTIDE SEQUENCE</scope>
    <source>
        <tissue evidence="2">Shoot tissue taken approximately 20 cm above the soil surface</tissue>
    </source>
</reference>
<reference evidence="2" key="2">
    <citation type="journal article" date="2015" name="Data Brief">
        <title>Shoot transcriptome of the giant reed, Arundo donax.</title>
        <authorList>
            <person name="Barrero R.A."/>
            <person name="Guerrero F.D."/>
            <person name="Moolhuijzen P."/>
            <person name="Goolsby J.A."/>
            <person name="Tidwell J."/>
            <person name="Bellgard S.E."/>
            <person name="Bellgard M.I."/>
        </authorList>
    </citation>
    <scope>NUCLEOTIDE SEQUENCE</scope>
    <source>
        <tissue evidence="2">Shoot tissue taken approximately 20 cm above the soil surface</tissue>
    </source>
</reference>